<evidence type="ECO:0000256" key="7">
    <source>
        <dbReference type="PROSITE-ProRule" id="PRU00284"/>
    </source>
</evidence>
<dbReference type="PROSITE" id="PS51656">
    <property type="entry name" value="4FE4S"/>
    <property type="match status" value="1"/>
</dbReference>
<dbReference type="PANTHER" id="PTHR43531">
    <property type="entry name" value="PROTEIN ICFG"/>
    <property type="match status" value="1"/>
</dbReference>
<evidence type="ECO:0000259" key="9">
    <source>
        <dbReference type="PROSITE" id="PS50111"/>
    </source>
</evidence>
<dbReference type="InterPro" id="IPR017900">
    <property type="entry name" value="4Fe4S_Fe_S_CS"/>
</dbReference>
<keyword evidence="8" id="KW-0175">Coiled coil</keyword>
<dbReference type="SUPFAM" id="SSF54862">
    <property type="entry name" value="4Fe-4S ferredoxins"/>
    <property type="match status" value="1"/>
</dbReference>
<feature type="domain" description="4Fe-4S" evidence="11">
    <location>
        <begin position="392"/>
        <end position="454"/>
    </location>
</feature>
<keyword evidence="1" id="KW-0004">4Fe-4S</keyword>
<dbReference type="STRING" id="426128.SAMN05660297_01292"/>
<organism evidence="12 13">
    <name type="scientific">Natronincola peptidivorans</name>
    <dbReference type="NCBI Taxonomy" id="426128"/>
    <lineage>
        <taxon>Bacteria</taxon>
        <taxon>Bacillati</taxon>
        <taxon>Bacillota</taxon>
        <taxon>Clostridia</taxon>
        <taxon>Peptostreptococcales</taxon>
        <taxon>Natronincolaceae</taxon>
        <taxon>Natronincola</taxon>
    </lineage>
</organism>
<dbReference type="InterPro" id="IPR004090">
    <property type="entry name" value="Chemotax_Me-accpt_rcpt"/>
</dbReference>
<dbReference type="Gene3D" id="1.10.287.950">
    <property type="entry name" value="Methyl-accepting chemotaxis protein"/>
    <property type="match status" value="1"/>
</dbReference>
<evidence type="ECO:0000313" key="13">
    <source>
        <dbReference type="Proteomes" id="UP000199568"/>
    </source>
</evidence>
<evidence type="ECO:0000259" key="11">
    <source>
        <dbReference type="PROSITE" id="PS51656"/>
    </source>
</evidence>
<gene>
    <name evidence="12" type="ORF">SAMN05660297_01292</name>
</gene>
<evidence type="ECO:0000256" key="5">
    <source>
        <dbReference type="ARBA" id="ARBA00023014"/>
    </source>
</evidence>
<feature type="domain" description="Methyl-accepting transducer" evidence="9">
    <location>
        <begin position="453"/>
        <end position="653"/>
    </location>
</feature>
<dbReference type="PROSITE" id="PS51379">
    <property type="entry name" value="4FE4S_FER_2"/>
    <property type="match status" value="2"/>
</dbReference>
<proteinExistence type="inferred from homology"/>
<evidence type="ECO:0000256" key="8">
    <source>
        <dbReference type="SAM" id="Coils"/>
    </source>
</evidence>
<accession>A0A1I0BJ16</accession>
<evidence type="ECO:0000256" key="2">
    <source>
        <dbReference type="ARBA" id="ARBA00022500"/>
    </source>
</evidence>
<dbReference type="GO" id="GO:0051539">
    <property type="term" value="F:4 iron, 4 sulfur cluster binding"/>
    <property type="evidence" value="ECO:0007669"/>
    <property type="project" value="UniProtKB-KW"/>
</dbReference>
<dbReference type="InterPro" id="IPR017896">
    <property type="entry name" value="4Fe4S_Fe-S-bd"/>
</dbReference>
<keyword evidence="7" id="KW-0807">Transducer</keyword>
<name>A0A1I0BJ16_9FIRM</name>
<dbReference type="GO" id="GO:0007165">
    <property type="term" value="P:signal transduction"/>
    <property type="evidence" value="ECO:0007669"/>
    <property type="project" value="UniProtKB-KW"/>
</dbReference>
<evidence type="ECO:0000256" key="3">
    <source>
        <dbReference type="ARBA" id="ARBA00022723"/>
    </source>
</evidence>
<evidence type="ECO:0000313" key="12">
    <source>
        <dbReference type="EMBL" id="SET06893.1"/>
    </source>
</evidence>
<feature type="domain" description="4Fe-4S ferredoxin-type" evidence="10">
    <location>
        <begin position="39"/>
        <end position="68"/>
    </location>
</feature>
<dbReference type="SUPFAM" id="SSF53920">
    <property type="entry name" value="Fe-only hydrogenase"/>
    <property type="match status" value="1"/>
</dbReference>
<dbReference type="InterPro" id="IPR009016">
    <property type="entry name" value="Fe_hydrogenase"/>
</dbReference>
<protein>
    <submittedName>
        <fullName evidence="12">Putative Fe-S cluster</fullName>
    </submittedName>
</protein>
<evidence type="ECO:0000259" key="10">
    <source>
        <dbReference type="PROSITE" id="PS51379"/>
    </source>
</evidence>
<keyword evidence="13" id="KW-1185">Reference proteome</keyword>
<dbReference type="Pfam" id="PF13237">
    <property type="entry name" value="Fer4_10"/>
    <property type="match status" value="1"/>
</dbReference>
<dbReference type="GO" id="GO:0046872">
    <property type="term" value="F:metal ion binding"/>
    <property type="evidence" value="ECO:0007669"/>
    <property type="project" value="UniProtKB-KW"/>
</dbReference>
<evidence type="ECO:0000256" key="4">
    <source>
        <dbReference type="ARBA" id="ARBA00023004"/>
    </source>
</evidence>
<feature type="coiled-coil region" evidence="8">
    <location>
        <begin position="445"/>
        <end position="511"/>
    </location>
</feature>
<keyword evidence="5" id="KW-0411">Iron-sulfur</keyword>
<dbReference type="InterPro" id="IPR051310">
    <property type="entry name" value="MCP_chemotaxis"/>
</dbReference>
<feature type="domain" description="4Fe-4S ferredoxin-type" evidence="10">
    <location>
        <begin position="9"/>
        <end position="38"/>
    </location>
</feature>
<dbReference type="PRINTS" id="PR00260">
    <property type="entry name" value="CHEMTRNSDUCR"/>
</dbReference>
<dbReference type="PROSITE" id="PS50111">
    <property type="entry name" value="CHEMOTAXIS_TRANSDUC_2"/>
    <property type="match status" value="1"/>
</dbReference>
<dbReference type="GO" id="GO:0005886">
    <property type="term" value="C:plasma membrane"/>
    <property type="evidence" value="ECO:0007669"/>
    <property type="project" value="TreeGrafter"/>
</dbReference>
<dbReference type="PANTHER" id="PTHR43531:SF11">
    <property type="entry name" value="METHYL-ACCEPTING CHEMOTAXIS PROTEIN 3"/>
    <property type="match status" value="1"/>
</dbReference>
<dbReference type="Pfam" id="PF04060">
    <property type="entry name" value="FeS"/>
    <property type="match status" value="1"/>
</dbReference>
<dbReference type="InterPro" id="IPR004108">
    <property type="entry name" value="Fe_hydrogenase_lsu_C"/>
</dbReference>
<dbReference type="Gene3D" id="1.10.15.40">
    <property type="entry name" value="Electron transport complex subunit B, putative Fe-S cluster"/>
    <property type="match status" value="1"/>
</dbReference>
<dbReference type="Gene3D" id="3.30.70.20">
    <property type="match status" value="1"/>
</dbReference>
<dbReference type="EMBL" id="FOHU01000004">
    <property type="protein sequence ID" value="SET06893.1"/>
    <property type="molecule type" value="Genomic_DNA"/>
</dbReference>
<keyword evidence="4" id="KW-0408">Iron</keyword>
<dbReference type="InterPro" id="IPR007202">
    <property type="entry name" value="4Fe-4S_dom"/>
</dbReference>
<dbReference type="SMART" id="SM00283">
    <property type="entry name" value="MA"/>
    <property type="match status" value="1"/>
</dbReference>
<evidence type="ECO:0000256" key="1">
    <source>
        <dbReference type="ARBA" id="ARBA00022485"/>
    </source>
</evidence>
<comment type="similarity">
    <text evidence="6">Belongs to the methyl-accepting chemotaxis (MCP) protein family.</text>
</comment>
<dbReference type="InterPro" id="IPR004089">
    <property type="entry name" value="MCPsignal_dom"/>
</dbReference>
<keyword evidence="2" id="KW-0145">Chemotaxis</keyword>
<dbReference type="Gene3D" id="3.40.50.1780">
    <property type="match status" value="1"/>
</dbReference>
<dbReference type="Pfam" id="PF00015">
    <property type="entry name" value="MCPsignal"/>
    <property type="match status" value="1"/>
</dbReference>
<keyword evidence="3" id="KW-0479">Metal-binding</keyword>
<dbReference type="OrthoDB" id="9798098at2"/>
<dbReference type="AlphaFoldDB" id="A0A1I0BJ16"/>
<sequence length="653" mass="73678">MEKGKYIIPVIDVEKEKCVNCQKCIAVCPVKYCNDGSGDFVTINSDFCIGCGHCIIACEDAGHHARKRIDDLPDFLDALNKKQKVVAIIAPAAAVSFPKKLKKVITALKQMGVTAVFDVSLGAEITTYEYLKAYKKGANQPIIAQPCPAIVSYIEIYRPHLMKYLAPTHSPALDTAVWVHSLEEYKDAKIAFIGPCSAKRREFRDQNTKGHITYNVTYHALKDYFQNKGMRIEGLVDTDFDGIEAERAVLYSQPGGLTETFKRFNVDLKPYDVTRVEGVETVYNEYFDELEKDIKRGETAVLIDILNCEHGCNKGPASACELSHYQIDKLMNERQEEQKKKHQKTKGLLGKKSEETVLKDFYKEVDKKQLDFSRKYDDKSNLYDVKTPTEKELNDTFRSMHKYTEEDKKINCQSCGYGECGKMAVAIFNGLNKLTNCHYYTTAELAEEHKEIESQNEEIASTLEKVNEQYAMIEENQNRNKELSKVIEDNMNNIQNANSTLTNELVDITERSQTMAQEIMVLKDFTNSISEISNQSQDIIQEISKIAKQTNLLALNAAIEAARAGEAGKGFAVLAEEIRKLAIESNVGTEEIRKFLSEIAQEVEVINQKTIDINNKYSEIFDVITEATAESEEISSRSLQLTEEVAKLNDTAS</sequence>
<dbReference type="SUPFAM" id="SSF58104">
    <property type="entry name" value="Methyl-accepting chemotaxis protein (MCP) signaling domain"/>
    <property type="match status" value="1"/>
</dbReference>
<dbReference type="RefSeq" id="WP_090441063.1">
    <property type="nucleotide sequence ID" value="NZ_FOHU01000004.1"/>
</dbReference>
<dbReference type="GO" id="GO:0006935">
    <property type="term" value="P:chemotaxis"/>
    <property type="evidence" value="ECO:0007669"/>
    <property type="project" value="UniProtKB-KW"/>
</dbReference>
<reference evidence="12 13" key="1">
    <citation type="submission" date="2016-10" db="EMBL/GenBank/DDBJ databases">
        <authorList>
            <person name="de Groot N.N."/>
        </authorList>
    </citation>
    <scope>NUCLEOTIDE SEQUENCE [LARGE SCALE GENOMIC DNA]</scope>
    <source>
        <strain evidence="12 13">DSM 18979</strain>
    </source>
</reference>
<evidence type="ECO:0000256" key="6">
    <source>
        <dbReference type="ARBA" id="ARBA00029447"/>
    </source>
</evidence>
<dbReference type="GO" id="GO:0004888">
    <property type="term" value="F:transmembrane signaling receptor activity"/>
    <property type="evidence" value="ECO:0007669"/>
    <property type="project" value="InterPro"/>
</dbReference>
<dbReference type="Pfam" id="PF02906">
    <property type="entry name" value="Fe_hyd_lg_C"/>
    <property type="match status" value="1"/>
</dbReference>
<dbReference type="Proteomes" id="UP000199568">
    <property type="component" value="Unassembled WGS sequence"/>
</dbReference>
<dbReference type="PROSITE" id="PS00198">
    <property type="entry name" value="4FE4S_FER_1"/>
    <property type="match status" value="2"/>
</dbReference>